<dbReference type="InterPro" id="IPR044974">
    <property type="entry name" value="Disease_R_plants"/>
</dbReference>
<dbReference type="InterPro" id="IPR058192">
    <property type="entry name" value="WHD_ROQ1-like"/>
</dbReference>
<dbReference type="Gene3D" id="3.40.50.10140">
    <property type="entry name" value="Toll/interleukin-1 receptor homology (TIR) domain"/>
    <property type="match status" value="2"/>
</dbReference>
<dbReference type="Pfam" id="PF23282">
    <property type="entry name" value="WHD_ROQ1"/>
    <property type="match status" value="2"/>
</dbReference>
<dbReference type="SUPFAM" id="SSF52200">
    <property type="entry name" value="Toll/Interleukin receptor TIR domain"/>
    <property type="match status" value="2"/>
</dbReference>
<dbReference type="InterPro" id="IPR035897">
    <property type="entry name" value="Toll_tir_struct_dom_sf"/>
</dbReference>
<dbReference type="SMART" id="SM00255">
    <property type="entry name" value="TIR"/>
    <property type="match status" value="2"/>
</dbReference>
<evidence type="ECO:0000256" key="4">
    <source>
        <dbReference type="ARBA" id="ARBA00023027"/>
    </source>
</evidence>
<evidence type="ECO:0000256" key="5">
    <source>
        <dbReference type="SAM" id="MobiDB-lite"/>
    </source>
</evidence>
<dbReference type="SUPFAM" id="SSF52540">
    <property type="entry name" value="P-loop containing nucleoside triphosphate hydrolases"/>
    <property type="match status" value="2"/>
</dbReference>
<dbReference type="Proteomes" id="UP001058974">
    <property type="component" value="Chromosome 1"/>
</dbReference>
<dbReference type="InterPro" id="IPR042197">
    <property type="entry name" value="Apaf_helical"/>
</dbReference>
<evidence type="ECO:0000259" key="6">
    <source>
        <dbReference type="PROSITE" id="PS50104"/>
    </source>
</evidence>
<keyword evidence="4" id="KW-0520">NAD</keyword>
<dbReference type="Pfam" id="PF01582">
    <property type="entry name" value="TIR"/>
    <property type="match status" value="2"/>
</dbReference>
<dbReference type="SUPFAM" id="SSF46785">
    <property type="entry name" value="Winged helix' DNA-binding domain"/>
    <property type="match status" value="2"/>
</dbReference>
<protein>
    <recommendedName>
        <fullName evidence="6">TIR domain-containing protein</fullName>
    </recommendedName>
</protein>
<comment type="caution">
    <text evidence="7">The sequence shown here is derived from an EMBL/GenBank/DDBJ whole genome shotgun (WGS) entry which is preliminary data.</text>
</comment>
<sequence>MASSSFSYGFTFDVFLSFRGCDTRYGFTGNLYKALSDSGVHTFIDDRELQGGDEIKTSLSKAIEDSRIAILVFSLNYASSSFCLDELVHIIQHFTQNNRLVLPVFYGVDPSALRHQIGSYGEAIAKHAERFQNNAENMERLQKWKMALNQASNWSGYSFHIGNEYEYNLIGEIVKNVTNKINRVPLHVANYPVGLQYPLQKVNSLFDVRFDDKVQMLGLYGIGGLGKTTLARAIYNSMADQFEVLCFLHNVRENSAKHNLEHLQEMILSKIKGHEIRLGDVSEGIPILKQRLHRKKVLLVLDDVDELKQLQVLAGGLDWFGLGSVVIITTRDKHLLANHGIERTYEVDKLNQEEALELLKWNSFKNKTIDSSFEGILKRAVTYASGLPLALEVVGSNLFGKNIGQWKSTLDWYERIPNKKIQEILKVSYDGLEEYEQSVFLDISCCFRGFELLEIEDILEAHYGDCMKHQIEVLVDRSLIKISQEGKPGIVTLHDLIQDMGKEIIRQESPKEPGKRSRLWFHKDIVHVLEENLGTDKIEIIYLDCSSDEVVIDWKGKSFKKMKNLKTLIIKQGCFSKCPTSFPNSLRVLEWQRYPSRYIPTNFCPKKLIICKLPNSCLTSLELASFLNQASETNTFFYSELHEARGTYFYFPSGTERIPEWFEHQRNGPSITFWFRNYLPSAALLFLTKLKHGADTSDCLAEIKMFINGYRFNELMFLIRPEIQSGHAALSDSGVRTFIDDRELQGGEEIKTSISKAIEDSRIAILVFSLNYASSSFCLDELVHIIQHFTQNNRLVLPVFYGVDPSALRHQIGSYGEAIAKHAERFQNNAENMERLQKWKMALNQASNWNEYEYNLIGEIVKNITGKINRVPLHVANYPVGLQSRLQKVNSLFDVNSLLCFVHNVRGNSAKHNLEHLPEMILSKIKGLEIRLGDVSEGIPILKQRLHRKKVWLVLDDVDELKQLQVLAGGLDWFGLGSVIPNKKIQEILKVSYDALEEYEQSVFLDISCCFRGYELLEIEDILEAYYGECMKHKIDDEVLVDKSLIKISQEGKPVIKTLHDLIEDMGKEIIRLESPKEPGRCSRLWFHKDIVHVLEEIFKIGRGRGDLTGKAIADDYDDHNREAVAWELCHALEATWQRSYAIESRRQTVPDGGDQAGGRRAMSFRE</sequence>
<dbReference type="GO" id="GO:0043531">
    <property type="term" value="F:ADP binding"/>
    <property type="evidence" value="ECO:0007669"/>
    <property type="project" value="InterPro"/>
</dbReference>
<feature type="domain" description="TIR" evidence="6">
    <location>
        <begin position="10"/>
        <end position="181"/>
    </location>
</feature>
<dbReference type="Gene3D" id="1.10.8.430">
    <property type="entry name" value="Helical domain of apoptotic protease-activating factors"/>
    <property type="match status" value="1"/>
</dbReference>
<dbReference type="InterPro" id="IPR027417">
    <property type="entry name" value="P-loop_NTPase"/>
</dbReference>
<evidence type="ECO:0000256" key="3">
    <source>
        <dbReference type="ARBA" id="ARBA00022821"/>
    </source>
</evidence>
<feature type="domain" description="TIR" evidence="6">
    <location>
        <begin position="701"/>
        <end position="868"/>
    </location>
</feature>
<accession>A0A9D5BK55</accession>
<dbReference type="AlphaFoldDB" id="A0A9D5BK55"/>
<dbReference type="InterPro" id="IPR003593">
    <property type="entry name" value="AAA+_ATPase"/>
</dbReference>
<dbReference type="EMBL" id="JAMSHJ010000001">
    <property type="protein sequence ID" value="KAI5445244.1"/>
    <property type="molecule type" value="Genomic_DNA"/>
</dbReference>
<dbReference type="GO" id="GO:0006952">
    <property type="term" value="P:defense response"/>
    <property type="evidence" value="ECO:0007669"/>
    <property type="project" value="UniProtKB-KW"/>
</dbReference>
<gene>
    <name evidence="7" type="ORF">KIW84_013477</name>
</gene>
<reference evidence="7 8" key="1">
    <citation type="journal article" date="2022" name="Nat. Genet.">
        <title>Improved pea reference genome and pan-genome highlight genomic features and evolutionary characteristics.</title>
        <authorList>
            <person name="Yang T."/>
            <person name="Liu R."/>
            <person name="Luo Y."/>
            <person name="Hu S."/>
            <person name="Wang D."/>
            <person name="Wang C."/>
            <person name="Pandey M.K."/>
            <person name="Ge S."/>
            <person name="Xu Q."/>
            <person name="Li N."/>
            <person name="Li G."/>
            <person name="Huang Y."/>
            <person name="Saxena R.K."/>
            <person name="Ji Y."/>
            <person name="Li M."/>
            <person name="Yan X."/>
            <person name="He Y."/>
            <person name="Liu Y."/>
            <person name="Wang X."/>
            <person name="Xiang C."/>
            <person name="Varshney R.K."/>
            <person name="Ding H."/>
            <person name="Gao S."/>
            <person name="Zong X."/>
        </authorList>
    </citation>
    <scope>NUCLEOTIDE SEQUENCE [LARGE SCALE GENOMIC DNA]</scope>
    <source>
        <strain evidence="7 8">cv. Zhongwan 6</strain>
    </source>
</reference>
<dbReference type="Gene3D" id="3.40.50.300">
    <property type="entry name" value="P-loop containing nucleotide triphosphate hydrolases"/>
    <property type="match status" value="1"/>
</dbReference>
<organism evidence="7 8">
    <name type="scientific">Pisum sativum</name>
    <name type="common">Garden pea</name>
    <name type="synonym">Lathyrus oleraceus</name>
    <dbReference type="NCBI Taxonomy" id="3888"/>
    <lineage>
        <taxon>Eukaryota</taxon>
        <taxon>Viridiplantae</taxon>
        <taxon>Streptophyta</taxon>
        <taxon>Embryophyta</taxon>
        <taxon>Tracheophyta</taxon>
        <taxon>Spermatophyta</taxon>
        <taxon>Magnoliopsida</taxon>
        <taxon>eudicotyledons</taxon>
        <taxon>Gunneridae</taxon>
        <taxon>Pentapetalae</taxon>
        <taxon>rosids</taxon>
        <taxon>fabids</taxon>
        <taxon>Fabales</taxon>
        <taxon>Fabaceae</taxon>
        <taxon>Papilionoideae</taxon>
        <taxon>50 kb inversion clade</taxon>
        <taxon>NPAAA clade</taxon>
        <taxon>Hologalegina</taxon>
        <taxon>IRL clade</taxon>
        <taxon>Fabeae</taxon>
        <taxon>Lathyrus</taxon>
    </lineage>
</organism>
<dbReference type="PROSITE" id="PS50104">
    <property type="entry name" value="TIR"/>
    <property type="match status" value="2"/>
</dbReference>
<dbReference type="Gramene" id="Psat01G0347700-T1">
    <property type="protein sequence ID" value="KAI5445244.1"/>
    <property type="gene ID" value="KIW84_013477"/>
</dbReference>
<dbReference type="PANTHER" id="PTHR11017:SF219">
    <property type="entry name" value="ARCHAEAL ATPASE"/>
    <property type="match status" value="1"/>
</dbReference>
<feature type="region of interest" description="Disordered" evidence="5">
    <location>
        <begin position="1147"/>
        <end position="1167"/>
    </location>
</feature>
<keyword evidence="8" id="KW-1185">Reference proteome</keyword>
<dbReference type="PRINTS" id="PR00364">
    <property type="entry name" value="DISEASERSIST"/>
</dbReference>
<dbReference type="PANTHER" id="PTHR11017">
    <property type="entry name" value="LEUCINE-RICH REPEAT-CONTAINING PROTEIN"/>
    <property type="match status" value="1"/>
</dbReference>
<keyword evidence="1" id="KW-0433">Leucine-rich repeat</keyword>
<keyword evidence="2" id="KW-0677">Repeat</keyword>
<dbReference type="InterPro" id="IPR000157">
    <property type="entry name" value="TIR_dom"/>
</dbReference>
<evidence type="ECO:0000313" key="8">
    <source>
        <dbReference type="Proteomes" id="UP001058974"/>
    </source>
</evidence>
<dbReference type="GO" id="GO:0007165">
    <property type="term" value="P:signal transduction"/>
    <property type="evidence" value="ECO:0007669"/>
    <property type="project" value="InterPro"/>
</dbReference>
<dbReference type="FunFam" id="3.40.50.10140:FF:000007">
    <property type="entry name" value="Disease resistance protein (TIR-NBS-LRR class)"/>
    <property type="match status" value="1"/>
</dbReference>
<evidence type="ECO:0000313" key="7">
    <source>
        <dbReference type="EMBL" id="KAI5445244.1"/>
    </source>
</evidence>
<evidence type="ECO:0000256" key="1">
    <source>
        <dbReference type="ARBA" id="ARBA00022614"/>
    </source>
</evidence>
<proteinExistence type="predicted"/>
<keyword evidence="3" id="KW-0611">Plant defense</keyword>
<evidence type="ECO:0000256" key="2">
    <source>
        <dbReference type="ARBA" id="ARBA00022737"/>
    </source>
</evidence>
<name>A0A9D5BK55_PEA</name>
<dbReference type="Pfam" id="PF00931">
    <property type="entry name" value="NB-ARC"/>
    <property type="match status" value="1"/>
</dbReference>
<dbReference type="InterPro" id="IPR036390">
    <property type="entry name" value="WH_DNA-bd_sf"/>
</dbReference>
<dbReference type="InterPro" id="IPR002182">
    <property type="entry name" value="NB-ARC"/>
</dbReference>
<dbReference type="SMART" id="SM00382">
    <property type="entry name" value="AAA"/>
    <property type="match status" value="1"/>
</dbReference>